<dbReference type="PANTHER" id="PTHR45801:SF111">
    <property type="entry name" value="C2H2 AND C2HC ZINC FINGERS SUPERFAMILY PROTEIN"/>
    <property type="match status" value="1"/>
</dbReference>
<evidence type="ECO:0000256" key="2">
    <source>
        <dbReference type="ARBA" id="ARBA00022723"/>
    </source>
</evidence>
<comment type="caution">
    <text evidence="11">The sequence shown here is derived from an EMBL/GenBank/DDBJ whole genome shotgun (WGS) entry which is preliminary data.</text>
</comment>
<feature type="compositionally biased region" description="Basic and acidic residues" evidence="9">
    <location>
        <begin position="1"/>
        <end position="17"/>
    </location>
</feature>
<evidence type="ECO:0000256" key="1">
    <source>
        <dbReference type="ARBA" id="ARBA00004123"/>
    </source>
</evidence>
<dbReference type="Pfam" id="PF13912">
    <property type="entry name" value="zf-C2H2_6"/>
    <property type="match status" value="1"/>
</dbReference>
<evidence type="ECO:0000313" key="11">
    <source>
        <dbReference type="EMBL" id="MED6120943.1"/>
    </source>
</evidence>
<dbReference type="PANTHER" id="PTHR45801">
    <property type="entry name" value="OS07G0101800 PROTEIN"/>
    <property type="match status" value="1"/>
</dbReference>
<feature type="domain" description="C2H2-type" evidence="10">
    <location>
        <begin position="37"/>
        <end position="64"/>
    </location>
</feature>
<keyword evidence="5" id="KW-0805">Transcription regulation</keyword>
<dbReference type="Proteomes" id="UP001341840">
    <property type="component" value="Unassembled WGS sequence"/>
</dbReference>
<dbReference type="PROSITE" id="PS00028">
    <property type="entry name" value="ZINC_FINGER_C2H2_1"/>
    <property type="match status" value="1"/>
</dbReference>
<evidence type="ECO:0000256" key="5">
    <source>
        <dbReference type="ARBA" id="ARBA00023015"/>
    </source>
</evidence>
<feature type="region of interest" description="Disordered" evidence="9">
    <location>
        <begin position="131"/>
        <end position="176"/>
    </location>
</feature>
<dbReference type="EMBL" id="JASCZI010030302">
    <property type="protein sequence ID" value="MED6120943.1"/>
    <property type="molecule type" value="Genomic_DNA"/>
</dbReference>
<feature type="region of interest" description="Disordered" evidence="9">
    <location>
        <begin position="1"/>
        <end position="30"/>
    </location>
</feature>
<feature type="compositionally biased region" description="Low complexity" evidence="9">
    <location>
        <begin position="69"/>
        <end position="84"/>
    </location>
</feature>
<organism evidence="11 12">
    <name type="scientific">Stylosanthes scabra</name>
    <dbReference type="NCBI Taxonomy" id="79078"/>
    <lineage>
        <taxon>Eukaryota</taxon>
        <taxon>Viridiplantae</taxon>
        <taxon>Streptophyta</taxon>
        <taxon>Embryophyta</taxon>
        <taxon>Tracheophyta</taxon>
        <taxon>Spermatophyta</taxon>
        <taxon>Magnoliopsida</taxon>
        <taxon>eudicotyledons</taxon>
        <taxon>Gunneridae</taxon>
        <taxon>Pentapetalae</taxon>
        <taxon>rosids</taxon>
        <taxon>fabids</taxon>
        <taxon>Fabales</taxon>
        <taxon>Fabaceae</taxon>
        <taxon>Papilionoideae</taxon>
        <taxon>50 kb inversion clade</taxon>
        <taxon>dalbergioids sensu lato</taxon>
        <taxon>Dalbergieae</taxon>
        <taxon>Pterocarpus clade</taxon>
        <taxon>Stylosanthes</taxon>
    </lineage>
</organism>
<feature type="compositionally biased region" description="Low complexity" evidence="9">
    <location>
        <begin position="160"/>
        <end position="176"/>
    </location>
</feature>
<evidence type="ECO:0000313" key="12">
    <source>
        <dbReference type="Proteomes" id="UP001341840"/>
    </source>
</evidence>
<keyword evidence="4" id="KW-0862">Zinc</keyword>
<dbReference type="InterPro" id="IPR052426">
    <property type="entry name" value="Plant_dev_regulator"/>
</dbReference>
<name>A0ABU6RAD4_9FABA</name>
<sequence>MEKASDDDQDHRRRSSDGGDEEVQAAVNVNHPTTRSYECNFCKRGFSNAQALGGHMNLHRKDKAKIKEQQQQQYSSSSSSTSNQQFLLEGNLGHIKELGNVPHHQALMEDETNNNNVVMMRQQLPLFAESSPHHLQQQEEDQISGPELDLELRLGPEPPQGSSSPSATTTGTRKFF</sequence>
<keyword evidence="7" id="KW-0539">Nucleus</keyword>
<evidence type="ECO:0000256" key="3">
    <source>
        <dbReference type="ARBA" id="ARBA00022771"/>
    </source>
</evidence>
<dbReference type="PROSITE" id="PS50157">
    <property type="entry name" value="ZINC_FINGER_C2H2_2"/>
    <property type="match status" value="1"/>
</dbReference>
<keyword evidence="2" id="KW-0479">Metal-binding</keyword>
<accession>A0ABU6RAD4</accession>
<evidence type="ECO:0000256" key="9">
    <source>
        <dbReference type="SAM" id="MobiDB-lite"/>
    </source>
</evidence>
<keyword evidence="3 8" id="KW-0863">Zinc-finger</keyword>
<dbReference type="InterPro" id="IPR036236">
    <property type="entry name" value="Znf_C2H2_sf"/>
</dbReference>
<gene>
    <name evidence="11" type="ORF">PIB30_025570</name>
</gene>
<evidence type="ECO:0000259" key="10">
    <source>
        <dbReference type="PROSITE" id="PS50157"/>
    </source>
</evidence>
<feature type="region of interest" description="Disordered" evidence="9">
    <location>
        <begin position="62"/>
        <end position="84"/>
    </location>
</feature>
<evidence type="ECO:0000256" key="7">
    <source>
        <dbReference type="ARBA" id="ARBA00023242"/>
    </source>
</evidence>
<evidence type="ECO:0000256" key="4">
    <source>
        <dbReference type="ARBA" id="ARBA00022833"/>
    </source>
</evidence>
<protein>
    <recommendedName>
        <fullName evidence="10">C2H2-type domain-containing protein</fullName>
    </recommendedName>
</protein>
<evidence type="ECO:0000256" key="8">
    <source>
        <dbReference type="PROSITE-ProRule" id="PRU00042"/>
    </source>
</evidence>
<dbReference type="Gene3D" id="3.30.160.60">
    <property type="entry name" value="Classic Zinc Finger"/>
    <property type="match status" value="1"/>
</dbReference>
<dbReference type="SUPFAM" id="SSF57667">
    <property type="entry name" value="beta-beta-alpha zinc fingers"/>
    <property type="match status" value="1"/>
</dbReference>
<evidence type="ECO:0000256" key="6">
    <source>
        <dbReference type="ARBA" id="ARBA00023163"/>
    </source>
</evidence>
<reference evidence="11 12" key="1">
    <citation type="journal article" date="2023" name="Plants (Basel)">
        <title>Bridging the Gap: Combining Genomics and Transcriptomics Approaches to Understand Stylosanthes scabra, an Orphan Legume from the Brazilian Caatinga.</title>
        <authorList>
            <person name="Ferreira-Neto J.R.C."/>
            <person name="da Silva M.D."/>
            <person name="Binneck E."/>
            <person name="de Melo N.F."/>
            <person name="da Silva R.H."/>
            <person name="de Melo A.L.T.M."/>
            <person name="Pandolfi V."/>
            <person name="Bustamante F.O."/>
            <person name="Brasileiro-Vidal A.C."/>
            <person name="Benko-Iseppon A.M."/>
        </authorList>
    </citation>
    <scope>NUCLEOTIDE SEQUENCE [LARGE SCALE GENOMIC DNA]</scope>
    <source>
        <tissue evidence="11">Leaves</tissue>
    </source>
</reference>
<dbReference type="InterPro" id="IPR013087">
    <property type="entry name" value="Znf_C2H2_type"/>
</dbReference>
<proteinExistence type="predicted"/>
<comment type="subcellular location">
    <subcellularLocation>
        <location evidence="1">Nucleus</location>
    </subcellularLocation>
</comment>
<keyword evidence="6" id="KW-0804">Transcription</keyword>
<keyword evidence="12" id="KW-1185">Reference proteome</keyword>